<keyword evidence="5" id="KW-0653">Protein transport</keyword>
<evidence type="ECO:0000256" key="8">
    <source>
        <dbReference type="ARBA" id="ARBA00023136"/>
    </source>
</evidence>
<dbReference type="InterPro" id="IPR000727">
    <property type="entry name" value="T_SNARE_dom"/>
</dbReference>
<sequence>MLRPRHRPSSCGDRTREFRGAVERAGGSLCFDEPFVSEFRRRAAGVGRGIREASRKIKFLLQRANSTSVFDDPTVDIQNMTDAINKEITALKAAVLDLQILCNSQSKGGNISRDAANHSIAVVDILKERLMNAAKEFNGSLRAHQDRRNIFSSSGSGNGSNPSIRQDQPSESIPPAPWAINSNSNSLLQRQRNRGDVSWPSGQKQQLAVQQDSYMQSRAGAIQNIESTTNELAQIFTQLSTMVYEQGDVAIRIDEDLNDTLVNVEAAQGQLLKHLNNISSNRWLMSKIFVVLIVFLLIFVLFIT</sequence>
<dbReference type="GO" id="GO:0016192">
    <property type="term" value="P:vesicle-mediated transport"/>
    <property type="evidence" value="ECO:0007669"/>
    <property type="project" value="UniProtKB-ARBA"/>
</dbReference>
<name>A0ABC9GL20_9POAL</name>
<dbReference type="PROSITE" id="PS50192">
    <property type="entry name" value="T_SNARE"/>
    <property type="match status" value="1"/>
</dbReference>
<dbReference type="SUPFAM" id="SSF47661">
    <property type="entry name" value="t-snare proteins"/>
    <property type="match status" value="1"/>
</dbReference>
<dbReference type="PANTHER" id="PTHR19957">
    <property type="entry name" value="SYNTAXIN"/>
    <property type="match status" value="1"/>
</dbReference>
<dbReference type="AlphaFoldDB" id="A0ABC9GL20"/>
<dbReference type="PROSITE" id="PS00914">
    <property type="entry name" value="SYNTAXIN"/>
    <property type="match status" value="1"/>
</dbReference>
<evidence type="ECO:0000256" key="4">
    <source>
        <dbReference type="ARBA" id="ARBA00022692"/>
    </source>
</evidence>
<keyword evidence="7" id="KW-0175">Coiled coil</keyword>
<dbReference type="Pfam" id="PF11416">
    <property type="entry name" value="Syntaxin-5_N"/>
    <property type="match status" value="1"/>
</dbReference>
<protein>
    <recommendedName>
        <fullName evidence="11">t-SNARE coiled-coil homology domain-containing protein</fullName>
    </recommendedName>
</protein>
<comment type="similarity">
    <text evidence="2">Belongs to the syntaxin family.</text>
</comment>
<dbReference type="CDD" id="cd15844">
    <property type="entry name" value="SNARE_syntaxin5"/>
    <property type="match status" value="1"/>
</dbReference>
<dbReference type="Pfam" id="PF05739">
    <property type="entry name" value="SNARE"/>
    <property type="match status" value="1"/>
</dbReference>
<dbReference type="GO" id="GO:0005794">
    <property type="term" value="C:Golgi apparatus"/>
    <property type="evidence" value="ECO:0007669"/>
    <property type="project" value="UniProtKB-ARBA"/>
</dbReference>
<accession>A0ABC9GL20</accession>
<evidence type="ECO:0000256" key="1">
    <source>
        <dbReference type="ARBA" id="ARBA00004211"/>
    </source>
</evidence>
<evidence type="ECO:0000259" key="11">
    <source>
        <dbReference type="PROSITE" id="PS50192"/>
    </source>
</evidence>
<feature type="region of interest" description="Disordered" evidence="9">
    <location>
        <begin position="145"/>
        <end position="182"/>
    </location>
</feature>
<dbReference type="Gene3D" id="1.20.58.70">
    <property type="match status" value="1"/>
</dbReference>
<evidence type="ECO:0000256" key="2">
    <source>
        <dbReference type="ARBA" id="ARBA00009063"/>
    </source>
</evidence>
<dbReference type="EMBL" id="OZ075119">
    <property type="protein sequence ID" value="CAL5096805.1"/>
    <property type="molecule type" value="Genomic_DNA"/>
</dbReference>
<organism evidence="12 13">
    <name type="scientific">Urochloa decumbens</name>
    <dbReference type="NCBI Taxonomy" id="240449"/>
    <lineage>
        <taxon>Eukaryota</taxon>
        <taxon>Viridiplantae</taxon>
        <taxon>Streptophyta</taxon>
        <taxon>Embryophyta</taxon>
        <taxon>Tracheophyta</taxon>
        <taxon>Spermatophyta</taxon>
        <taxon>Magnoliopsida</taxon>
        <taxon>Liliopsida</taxon>
        <taxon>Poales</taxon>
        <taxon>Poaceae</taxon>
        <taxon>PACMAD clade</taxon>
        <taxon>Panicoideae</taxon>
        <taxon>Panicodae</taxon>
        <taxon>Paniceae</taxon>
        <taxon>Melinidinae</taxon>
        <taxon>Urochloa</taxon>
    </lineage>
</organism>
<dbReference type="PANTHER" id="PTHR19957:SF3">
    <property type="entry name" value="SYNTAXIN-5"/>
    <property type="match status" value="1"/>
</dbReference>
<reference evidence="12" key="1">
    <citation type="submission" date="2024-10" db="EMBL/GenBank/DDBJ databases">
        <authorList>
            <person name="Ryan C."/>
        </authorList>
    </citation>
    <scope>NUCLEOTIDE SEQUENCE [LARGE SCALE GENOMIC DNA]</scope>
</reference>
<dbReference type="SMART" id="SM00397">
    <property type="entry name" value="t_SNARE"/>
    <property type="match status" value="1"/>
</dbReference>
<evidence type="ECO:0000313" key="13">
    <source>
        <dbReference type="Proteomes" id="UP001497457"/>
    </source>
</evidence>
<dbReference type="GO" id="GO:0015031">
    <property type="term" value="P:protein transport"/>
    <property type="evidence" value="ECO:0007669"/>
    <property type="project" value="UniProtKB-KW"/>
</dbReference>
<keyword evidence="6 10" id="KW-1133">Transmembrane helix</keyword>
<dbReference type="InterPro" id="IPR021538">
    <property type="entry name" value="Syntaxin-5_N"/>
</dbReference>
<evidence type="ECO:0000256" key="9">
    <source>
        <dbReference type="SAM" id="MobiDB-lite"/>
    </source>
</evidence>
<feature type="transmembrane region" description="Helical" evidence="10">
    <location>
        <begin position="283"/>
        <end position="303"/>
    </location>
</feature>
<keyword evidence="13" id="KW-1185">Reference proteome</keyword>
<feature type="domain" description="T-SNARE coiled-coil homology" evidence="11">
    <location>
        <begin position="212"/>
        <end position="274"/>
    </location>
</feature>
<evidence type="ECO:0000313" key="12">
    <source>
        <dbReference type="EMBL" id="CAL5096805.1"/>
    </source>
</evidence>
<feature type="compositionally biased region" description="Low complexity" evidence="9">
    <location>
        <begin position="152"/>
        <end position="163"/>
    </location>
</feature>
<keyword evidence="4 10" id="KW-0812">Transmembrane</keyword>
<dbReference type="Proteomes" id="UP001497457">
    <property type="component" value="Chromosome 9rd"/>
</dbReference>
<dbReference type="InterPro" id="IPR045242">
    <property type="entry name" value="Syntaxin"/>
</dbReference>
<comment type="subcellular location">
    <subcellularLocation>
        <location evidence="1">Membrane</location>
        <topology evidence="1">Single-pass type IV membrane protein</topology>
    </subcellularLocation>
</comment>
<evidence type="ECO:0000256" key="5">
    <source>
        <dbReference type="ARBA" id="ARBA00022927"/>
    </source>
</evidence>
<keyword evidence="3" id="KW-0813">Transport</keyword>
<dbReference type="InterPro" id="IPR010989">
    <property type="entry name" value="SNARE"/>
</dbReference>
<dbReference type="GO" id="GO:0016020">
    <property type="term" value="C:membrane"/>
    <property type="evidence" value="ECO:0007669"/>
    <property type="project" value="UniProtKB-SubCell"/>
</dbReference>
<keyword evidence="8 10" id="KW-0472">Membrane</keyword>
<evidence type="ECO:0000256" key="6">
    <source>
        <dbReference type="ARBA" id="ARBA00022989"/>
    </source>
</evidence>
<evidence type="ECO:0000256" key="3">
    <source>
        <dbReference type="ARBA" id="ARBA00022448"/>
    </source>
</evidence>
<dbReference type="InterPro" id="IPR006012">
    <property type="entry name" value="Syntaxin/epimorphin_CS"/>
</dbReference>
<evidence type="ECO:0000256" key="10">
    <source>
        <dbReference type="SAM" id="Phobius"/>
    </source>
</evidence>
<gene>
    <name evidence="12" type="ORF">URODEC1_LOCUS117286</name>
</gene>
<proteinExistence type="inferred from homology"/>
<evidence type="ECO:0000256" key="7">
    <source>
        <dbReference type="ARBA" id="ARBA00023054"/>
    </source>
</evidence>